<sequence length="192" mass="20363">MEGESLLAGALSIALCYVHRWRGGGPAAESRVLLLDISDKKGFAAQCIPLLNTAFAASKQGVAIDCCSLLPDCSTLLEQLCDVTRGRWMSFAECFSAGAAAATAAAAAAAKGPKTLRGDFALLQLLLFWFLPKPSLRPTIAAVSVHHKTNTAVCFCHHKPVDLCFVCSCCLAIYCSETSDSGKERISCDVCK</sequence>
<keyword evidence="9 11" id="KW-0234">DNA repair</keyword>
<keyword evidence="4 11" id="KW-0227">DNA damage</keyword>
<dbReference type="GO" id="GO:0005675">
    <property type="term" value="C:transcription factor TFIIH holo complex"/>
    <property type="evidence" value="ECO:0007669"/>
    <property type="project" value="UniProtKB-UniRule"/>
</dbReference>
<evidence type="ECO:0000313" key="13">
    <source>
        <dbReference type="Proteomes" id="UP000030747"/>
    </source>
</evidence>
<keyword evidence="10 11" id="KW-0539">Nucleus</keyword>
<dbReference type="Pfam" id="PF03850">
    <property type="entry name" value="Tfb4"/>
    <property type="match status" value="1"/>
</dbReference>
<dbReference type="EMBL" id="HG677395">
    <property type="protein sequence ID" value="CDJ44637.1"/>
    <property type="molecule type" value="Genomic_DNA"/>
</dbReference>
<evidence type="ECO:0000256" key="2">
    <source>
        <dbReference type="ARBA" id="ARBA00005273"/>
    </source>
</evidence>
<keyword evidence="8 11" id="KW-0804">Transcription</keyword>
<dbReference type="VEuPathDB" id="ToxoDB:ETH2_1358100"/>
<evidence type="ECO:0000256" key="3">
    <source>
        <dbReference type="ARBA" id="ARBA00022723"/>
    </source>
</evidence>
<evidence type="ECO:0000256" key="6">
    <source>
        <dbReference type="ARBA" id="ARBA00022833"/>
    </source>
</evidence>
<dbReference type="GO" id="GO:0000439">
    <property type="term" value="C:transcription factor TFIIH core complex"/>
    <property type="evidence" value="ECO:0007669"/>
    <property type="project" value="UniProtKB-UniRule"/>
</dbReference>
<dbReference type="Proteomes" id="UP000030747">
    <property type="component" value="Unassembled WGS sequence"/>
</dbReference>
<comment type="similarity">
    <text evidence="2 11">Belongs to the TFB4 family.</text>
</comment>
<dbReference type="GeneID" id="25257455"/>
<evidence type="ECO:0000256" key="11">
    <source>
        <dbReference type="RuleBase" id="RU368090"/>
    </source>
</evidence>
<keyword evidence="3 11" id="KW-0479">Metal-binding</keyword>
<evidence type="ECO:0000256" key="8">
    <source>
        <dbReference type="ARBA" id="ARBA00023163"/>
    </source>
</evidence>
<keyword evidence="13" id="KW-1185">Reference proteome</keyword>
<accession>U6L2K9</accession>
<evidence type="ECO:0000256" key="5">
    <source>
        <dbReference type="ARBA" id="ARBA00022771"/>
    </source>
</evidence>
<dbReference type="Gene3D" id="3.40.50.410">
    <property type="entry name" value="von Willebrand factor, type A domain"/>
    <property type="match status" value="1"/>
</dbReference>
<organism evidence="12 13">
    <name type="scientific">Eimeria tenella</name>
    <name type="common">Coccidian parasite</name>
    <dbReference type="NCBI Taxonomy" id="5802"/>
    <lineage>
        <taxon>Eukaryota</taxon>
        <taxon>Sar</taxon>
        <taxon>Alveolata</taxon>
        <taxon>Apicomplexa</taxon>
        <taxon>Conoidasida</taxon>
        <taxon>Coccidia</taxon>
        <taxon>Eucoccidiorida</taxon>
        <taxon>Eimeriorina</taxon>
        <taxon>Eimeriidae</taxon>
        <taxon>Eimeria</taxon>
    </lineage>
</organism>
<dbReference type="VEuPathDB" id="ToxoDB:ETH_00042075"/>
<dbReference type="InterPro" id="IPR036465">
    <property type="entry name" value="vWFA_dom_sf"/>
</dbReference>
<comment type="subcellular location">
    <subcellularLocation>
        <location evidence="1 11">Nucleus</location>
    </subcellularLocation>
</comment>
<name>U6L2K9_EIMTE</name>
<keyword evidence="5 11" id="KW-0863">Zinc-finger</keyword>
<evidence type="ECO:0000256" key="4">
    <source>
        <dbReference type="ARBA" id="ARBA00022763"/>
    </source>
</evidence>
<protein>
    <submittedName>
        <fullName evidence="12">RNA polymerase II transcription initiation/nucleotide excision repair factor TFIIH, related</fullName>
    </submittedName>
</protein>
<dbReference type="GO" id="GO:0008270">
    <property type="term" value="F:zinc ion binding"/>
    <property type="evidence" value="ECO:0007669"/>
    <property type="project" value="UniProtKB-KW"/>
</dbReference>
<gene>
    <name evidence="12" type="ORF">ETH_00042075</name>
</gene>
<evidence type="ECO:0000256" key="9">
    <source>
        <dbReference type="ARBA" id="ARBA00023204"/>
    </source>
</evidence>
<evidence type="ECO:0000256" key="10">
    <source>
        <dbReference type="ARBA" id="ARBA00023242"/>
    </source>
</evidence>
<dbReference type="GO" id="GO:0006289">
    <property type="term" value="P:nucleotide-excision repair"/>
    <property type="evidence" value="ECO:0007669"/>
    <property type="project" value="UniProtKB-UniRule"/>
</dbReference>
<reference evidence="12" key="2">
    <citation type="submission" date="2013-10" db="EMBL/GenBank/DDBJ databases">
        <authorList>
            <person name="Aslett M."/>
        </authorList>
    </citation>
    <scope>NUCLEOTIDE SEQUENCE [LARGE SCALE GENOMIC DNA]</scope>
    <source>
        <strain evidence="12">Houghton</strain>
    </source>
</reference>
<dbReference type="InterPro" id="IPR004600">
    <property type="entry name" value="TFIIH_Tfb4/GTF2H3"/>
</dbReference>
<dbReference type="PANTHER" id="PTHR12831">
    <property type="entry name" value="TRANSCRIPTION INITIATION FACTOR IIH TFIIH , POLYPEPTIDE 3-RELATED"/>
    <property type="match status" value="1"/>
</dbReference>
<proteinExistence type="inferred from homology"/>
<dbReference type="AlphaFoldDB" id="U6L2K9"/>
<reference evidence="12" key="1">
    <citation type="submission" date="2013-10" db="EMBL/GenBank/DDBJ databases">
        <title>Genomic analysis of the causative agents of coccidiosis in chickens.</title>
        <authorList>
            <person name="Reid A.J."/>
            <person name="Blake D."/>
            <person name="Billington K."/>
            <person name="Browne H."/>
            <person name="Dunn M."/>
            <person name="Hung S."/>
            <person name="Kawahara F."/>
            <person name="Miranda-Saavedra D."/>
            <person name="Mourier T."/>
            <person name="Nagra H."/>
            <person name="Otto T.D."/>
            <person name="Rawlings N."/>
            <person name="Sanchez A."/>
            <person name="Sanders M."/>
            <person name="Subramaniam C."/>
            <person name="Tay Y."/>
            <person name="Dear P."/>
            <person name="Doerig C."/>
            <person name="Gruber A."/>
            <person name="Parkinson J."/>
            <person name="Shirley M."/>
            <person name="Wan K.L."/>
            <person name="Berriman M."/>
            <person name="Tomley F."/>
            <person name="Pain A."/>
        </authorList>
    </citation>
    <scope>NUCLEOTIDE SEQUENCE [LARGE SCALE GENOMIC DNA]</scope>
    <source>
        <strain evidence="12">Houghton</strain>
    </source>
</reference>
<evidence type="ECO:0000256" key="7">
    <source>
        <dbReference type="ARBA" id="ARBA00023015"/>
    </source>
</evidence>
<dbReference type="OrthoDB" id="331623at2759"/>
<dbReference type="PANTHER" id="PTHR12831:SF0">
    <property type="entry name" value="GENERAL TRANSCRIPTION FACTOR IIH SUBUNIT 3"/>
    <property type="match status" value="1"/>
</dbReference>
<evidence type="ECO:0000256" key="1">
    <source>
        <dbReference type="ARBA" id="ARBA00004123"/>
    </source>
</evidence>
<keyword evidence="7 11" id="KW-0805">Transcription regulation</keyword>
<evidence type="ECO:0000313" key="12">
    <source>
        <dbReference type="EMBL" id="CDJ44637.1"/>
    </source>
</evidence>
<dbReference type="RefSeq" id="XP_013235385.1">
    <property type="nucleotide sequence ID" value="XM_013379931.1"/>
</dbReference>
<keyword evidence="6 11" id="KW-0862">Zinc</keyword>
<dbReference type="GO" id="GO:0006355">
    <property type="term" value="P:regulation of DNA-templated transcription"/>
    <property type="evidence" value="ECO:0007669"/>
    <property type="project" value="InterPro"/>
</dbReference>